<accession>A0A510JBV6</accession>
<protein>
    <submittedName>
        <fullName evidence="5">Sulfatase</fullName>
    </submittedName>
</protein>
<dbReference type="OrthoDB" id="279611at2"/>
<dbReference type="GO" id="GO:0005737">
    <property type="term" value="C:cytoplasm"/>
    <property type="evidence" value="ECO:0007669"/>
    <property type="project" value="TreeGrafter"/>
</dbReference>
<dbReference type="GO" id="GO:0008484">
    <property type="term" value="F:sulfuric ester hydrolase activity"/>
    <property type="evidence" value="ECO:0007669"/>
    <property type="project" value="TreeGrafter"/>
</dbReference>
<dbReference type="Gene3D" id="3.30.1120.10">
    <property type="match status" value="1"/>
</dbReference>
<evidence type="ECO:0000256" key="1">
    <source>
        <dbReference type="ARBA" id="ARBA00008779"/>
    </source>
</evidence>
<name>A0A510JBV6_9FUSO</name>
<dbReference type="Pfam" id="PF00884">
    <property type="entry name" value="Sulfatase"/>
    <property type="match status" value="1"/>
</dbReference>
<dbReference type="PANTHER" id="PTHR45953">
    <property type="entry name" value="IDURONATE 2-SULFATASE"/>
    <property type="match status" value="1"/>
</dbReference>
<comment type="similarity">
    <text evidence="1">Belongs to the sulfatase family.</text>
</comment>
<evidence type="ECO:0000256" key="2">
    <source>
        <dbReference type="ARBA" id="ARBA00022723"/>
    </source>
</evidence>
<dbReference type="InterPro" id="IPR024607">
    <property type="entry name" value="Sulfatase_CS"/>
</dbReference>
<dbReference type="SUPFAM" id="SSF53649">
    <property type="entry name" value="Alkaline phosphatase-like"/>
    <property type="match status" value="1"/>
</dbReference>
<keyword evidence="2" id="KW-0479">Metal-binding</keyword>
<dbReference type="RefSeq" id="WP_026737842.1">
    <property type="nucleotide sequence ID" value="NZ_AP019822.1"/>
</dbReference>
<dbReference type="CDD" id="cd16034">
    <property type="entry name" value="sulfatase_like"/>
    <property type="match status" value="1"/>
</dbReference>
<dbReference type="KEGG" id="lgo:JCM16774_1530"/>
<organism evidence="5 6">
    <name type="scientific">Pseudoleptotrichia goodfellowii</name>
    <dbReference type="NCBI Taxonomy" id="157692"/>
    <lineage>
        <taxon>Bacteria</taxon>
        <taxon>Fusobacteriati</taxon>
        <taxon>Fusobacteriota</taxon>
        <taxon>Fusobacteriia</taxon>
        <taxon>Fusobacteriales</taxon>
        <taxon>Leptotrichiaceae</taxon>
        <taxon>Pseudoleptotrichia</taxon>
    </lineage>
</organism>
<reference evidence="5 6" key="1">
    <citation type="submission" date="2019-07" db="EMBL/GenBank/DDBJ databases">
        <title>Complete Genome Sequence of Leptotrichia goodfellowii Strain JCM 16774.</title>
        <authorList>
            <person name="Watanabe S."/>
            <person name="Cui L."/>
        </authorList>
    </citation>
    <scope>NUCLEOTIDE SEQUENCE [LARGE SCALE GENOMIC DNA]</scope>
    <source>
        <strain evidence="5 6">JCM16774</strain>
    </source>
</reference>
<evidence type="ECO:0000256" key="3">
    <source>
        <dbReference type="ARBA" id="ARBA00022801"/>
    </source>
</evidence>
<dbReference type="GO" id="GO:0046872">
    <property type="term" value="F:metal ion binding"/>
    <property type="evidence" value="ECO:0007669"/>
    <property type="project" value="UniProtKB-KW"/>
</dbReference>
<dbReference type="Proteomes" id="UP000321606">
    <property type="component" value="Chromosome"/>
</dbReference>
<dbReference type="STRING" id="714315.GCA_000516535_01537"/>
<sequence>MNKNMNRPNLLFLFADQWRRNSVGFMEKEDVITPNIDLFSKEALAFENAVSGCPLCSPSRASILTGTYPITHGVWTNCKTGLDDVALKEDAVTITDILKKNGYNTGYIGKWHLDSPEMNKSENPVSGARDWDAYTPPGKKRHGVDYWYSYGAYDNHLKPHYWSNDEKMIEVDKWSVEHETDKAIEFLEKNKDKNVPFSLFVSWNPPHTPLDLVPEKYIKMYDNKKLKVNPNVILENVIDHTESMKEKLNFTEEEYQTVMKKYFAAITGIDENFGRIINYLKENDLYENTVIILTADHGEMLCGHGLWSKHVWYEESIGIPFLIKYGSKCLSGRTDTVMSSVDIMPTILSLMDLDVPDTVEGTDLKNTLLEKEKNENKAFISSYPGQIPAIKEFEKINEDNKEYGWRAVKTKTHTYVINKGYKPGRKTERLLYDNINDEYQLNPLKLNDSSENKLSEELEKLLKNWAEKYKDKFKF</sequence>
<keyword evidence="3" id="KW-0378">Hydrolase</keyword>
<dbReference type="AlphaFoldDB" id="A0A510JBV6"/>
<evidence type="ECO:0000313" key="6">
    <source>
        <dbReference type="Proteomes" id="UP000321606"/>
    </source>
</evidence>
<dbReference type="EMBL" id="AP019822">
    <property type="protein sequence ID" value="BBM36586.1"/>
    <property type="molecule type" value="Genomic_DNA"/>
</dbReference>
<feature type="domain" description="Sulfatase N-terminal" evidence="4">
    <location>
        <begin position="8"/>
        <end position="352"/>
    </location>
</feature>
<dbReference type="PROSITE" id="PS00523">
    <property type="entry name" value="SULFATASE_1"/>
    <property type="match status" value="1"/>
</dbReference>
<dbReference type="PANTHER" id="PTHR45953:SF1">
    <property type="entry name" value="IDURONATE 2-SULFATASE"/>
    <property type="match status" value="1"/>
</dbReference>
<dbReference type="InterPro" id="IPR000917">
    <property type="entry name" value="Sulfatase_N"/>
</dbReference>
<evidence type="ECO:0000313" key="5">
    <source>
        <dbReference type="EMBL" id="BBM36586.1"/>
    </source>
</evidence>
<dbReference type="PROSITE" id="PS00149">
    <property type="entry name" value="SULFATASE_2"/>
    <property type="match status" value="1"/>
</dbReference>
<dbReference type="InterPro" id="IPR017850">
    <property type="entry name" value="Alkaline_phosphatase_core_sf"/>
</dbReference>
<gene>
    <name evidence="5" type="ORF">JCM16774_1530</name>
</gene>
<dbReference type="Gene3D" id="3.40.720.10">
    <property type="entry name" value="Alkaline Phosphatase, subunit A"/>
    <property type="match status" value="1"/>
</dbReference>
<proteinExistence type="inferred from homology"/>
<evidence type="ECO:0000259" key="4">
    <source>
        <dbReference type="Pfam" id="PF00884"/>
    </source>
</evidence>